<evidence type="ECO:0000313" key="2">
    <source>
        <dbReference type="EMBL" id="MOY35609.1"/>
    </source>
</evidence>
<proteinExistence type="predicted"/>
<feature type="chain" id="PRO_5020030883" evidence="1">
    <location>
        <begin position="30"/>
        <end position="88"/>
    </location>
</feature>
<reference evidence="2" key="1">
    <citation type="submission" date="2019-04" db="EMBL/GenBank/DDBJ databases">
        <title>An insight into the mialome of Ixodes scapularis.</title>
        <authorList>
            <person name="Ribeiro J.M."/>
            <person name="Mather T.N."/>
            <person name="Karim S."/>
        </authorList>
    </citation>
    <scope>NUCLEOTIDE SEQUENCE</scope>
</reference>
<dbReference type="EMBL" id="GHJT01001638">
    <property type="protein sequence ID" value="MOY35609.1"/>
    <property type="molecule type" value="Transcribed_RNA"/>
</dbReference>
<protein>
    <submittedName>
        <fullName evidence="2">Putative secreted protein</fullName>
    </submittedName>
</protein>
<keyword evidence="1" id="KW-0732">Signal</keyword>
<accession>A0A4D5RFD7</accession>
<feature type="signal peptide" evidence="1">
    <location>
        <begin position="1"/>
        <end position="29"/>
    </location>
</feature>
<organism evidence="2">
    <name type="scientific">Ixodes scapularis</name>
    <name type="common">Black-legged tick</name>
    <name type="synonym">Deer tick</name>
    <dbReference type="NCBI Taxonomy" id="6945"/>
    <lineage>
        <taxon>Eukaryota</taxon>
        <taxon>Metazoa</taxon>
        <taxon>Ecdysozoa</taxon>
        <taxon>Arthropoda</taxon>
        <taxon>Chelicerata</taxon>
        <taxon>Arachnida</taxon>
        <taxon>Acari</taxon>
        <taxon>Parasitiformes</taxon>
        <taxon>Ixodida</taxon>
        <taxon>Ixodoidea</taxon>
        <taxon>Ixodidae</taxon>
        <taxon>Ixodinae</taxon>
        <taxon>Ixodes</taxon>
    </lineage>
</organism>
<name>A0A4D5RFD7_IXOSC</name>
<sequence length="88" mass="9836">MPGTDSFLTGLSWFPVLLAYLYSERLAKGQIVFRSTRSQFLGSLSKNWAVCGRAWNALPTPKRVLLSLGFFRSMRGVPLPLFTAPRSV</sequence>
<dbReference type="AlphaFoldDB" id="A0A4D5RFD7"/>
<evidence type="ECO:0000256" key="1">
    <source>
        <dbReference type="SAM" id="SignalP"/>
    </source>
</evidence>